<dbReference type="Proteomes" id="UP001652564">
    <property type="component" value="Unassembled WGS sequence"/>
</dbReference>
<keyword evidence="1" id="KW-1133">Transmembrane helix</keyword>
<organism evidence="2 3">
    <name type="scientific">Albidovulum litorale</name>
    <dbReference type="NCBI Taxonomy" id="2984134"/>
    <lineage>
        <taxon>Bacteria</taxon>
        <taxon>Pseudomonadati</taxon>
        <taxon>Pseudomonadota</taxon>
        <taxon>Alphaproteobacteria</taxon>
        <taxon>Rhodobacterales</taxon>
        <taxon>Paracoccaceae</taxon>
        <taxon>Albidovulum</taxon>
    </lineage>
</organism>
<gene>
    <name evidence="2" type="ORF">OEZ71_11845</name>
</gene>
<proteinExistence type="predicted"/>
<accession>A0ABT2ZPB8</accession>
<evidence type="ECO:0000313" key="2">
    <source>
        <dbReference type="EMBL" id="MCV2872987.1"/>
    </source>
</evidence>
<comment type="caution">
    <text evidence="2">The sequence shown here is derived from an EMBL/GenBank/DDBJ whole genome shotgun (WGS) entry which is preliminary data.</text>
</comment>
<keyword evidence="3" id="KW-1185">Reference proteome</keyword>
<evidence type="ECO:0000313" key="3">
    <source>
        <dbReference type="Proteomes" id="UP001652564"/>
    </source>
</evidence>
<name>A0ABT2ZPB8_9RHOB</name>
<feature type="transmembrane region" description="Helical" evidence="1">
    <location>
        <begin position="43"/>
        <end position="61"/>
    </location>
</feature>
<reference evidence="2 3" key="1">
    <citation type="submission" date="2022-10" db="EMBL/GenBank/DDBJ databases">
        <title>Defluviimonas sp. nov., isolated from ocean surface sediments.</title>
        <authorList>
            <person name="He W."/>
            <person name="Wang L."/>
            <person name="Zhang D.-F."/>
        </authorList>
    </citation>
    <scope>NUCLEOTIDE SEQUENCE [LARGE SCALE GENOMIC DNA]</scope>
    <source>
        <strain evidence="2 3">WL0050</strain>
    </source>
</reference>
<evidence type="ECO:0000256" key="1">
    <source>
        <dbReference type="SAM" id="Phobius"/>
    </source>
</evidence>
<keyword evidence="1" id="KW-0472">Membrane</keyword>
<dbReference type="EMBL" id="JAOWKZ010000003">
    <property type="protein sequence ID" value="MCV2872987.1"/>
    <property type="molecule type" value="Genomic_DNA"/>
</dbReference>
<feature type="transmembrane region" description="Helical" evidence="1">
    <location>
        <begin position="67"/>
        <end position="85"/>
    </location>
</feature>
<keyword evidence="1" id="KW-0812">Transmembrane</keyword>
<feature type="transmembrane region" description="Helical" evidence="1">
    <location>
        <begin position="12"/>
        <end position="31"/>
    </location>
</feature>
<dbReference type="RefSeq" id="WP_263740208.1">
    <property type="nucleotide sequence ID" value="NZ_JAOWKZ010000003.1"/>
</dbReference>
<protein>
    <submittedName>
        <fullName evidence="2">Uncharacterized protein</fullName>
    </submittedName>
</protein>
<sequence length="94" mass="10013">MDEVVTMHQTIALVGVIGIAAIALFLEGYVMVRHNVALAENNIRILTVCLVIPTVVMISFIPDTSIADRSAVYGLIGTIAGYILGRAKDEKQGG</sequence>